<name>A0AAV5R3G9_PICKL</name>
<proteinExistence type="predicted"/>
<dbReference type="GO" id="GO:0030544">
    <property type="term" value="F:Hsp70 protein binding"/>
    <property type="evidence" value="ECO:0007669"/>
    <property type="project" value="InterPro"/>
</dbReference>
<dbReference type="CDD" id="cd10719">
    <property type="entry name" value="DnaJ_zf"/>
    <property type="match status" value="1"/>
</dbReference>
<dbReference type="PROSITE" id="PS00636">
    <property type="entry name" value="DNAJ_1"/>
    <property type="match status" value="1"/>
</dbReference>
<dbReference type="Proteomes" id="UP001378960">
    <property type="component" value="Unassembled WGS sequence"/>
</dbReference>
<dbReference type="PROSITE" id="PS51188">
    <property type="entry name" value="ZF_CR"/>
    <property type="match status" value="1"/>
</dbReference>
<evidence type="ECO:0000256" key="2">
    <source>
        <dbReference type="ARBA" id="ARBA00022737"/>
    </source>
</evidence>
<dbReference type="CDD" id="cd10747">
    <property type="entry name" value="DnaJ_C"/>
    <property type="match status" value="1"/>
</dbReference>
<dbReference type="GO" id="GO:0008270">
    <property type="term" value="F:zinc ion binding"/>
    <property type="evidence" value="ECO:0007669"/>
    <property type="project" value="UniProtKB-KW"/>
</dbReference>
<evidence type="ECO:0000256" key="3">
    <source>
        <dbReference type="ARBA" id="ARBA00022771"/>
    </source>
</evidence>
<dbReference type="SUPFAM" id="SSF57938">
    <property type="entry name" value="DnaJ/Hsp40 cysteine-rich domain"/>
    <property type="match status" value="1"/>
</dbReference>
<dbReference type="EMBL" id="BTGB01000003">
    <property type="protein sequence ID" value="GMM46004.1"/>
    <property type="molecule type" value="Genomic_DNA"/>
</dbReference>
<dbReference type="SUPFAM" id="SSF49493">
    <property type="entry name" value="HSP40/DnaJ peptide-binding domain"/>
    <property type="match status" value="2"/>
</dbReference>
<gene>
    <name evidence="11" type="ORF">DAPK24_025790</name>
</gene>
<dbReference type="SMART" id="SM00271">
    <property type="entry name" value="DnaJ"/>
    <property type="match status" value="1"/>
</dbReference>
<dbReference type="InterPro" id="IPR001305">
    <property type="entry name" value="HSP_DnaJ_Cys-rich_dom"/>
</dbReference>
<dbReference type="CDD" id="cd06257">
    <property type="entry name" value="DnaJ"/>
    <property type="match status" value="1"/>
</dbReference>
<dbReference type="Pfam" id="PF01556">
    <property type="entry name" value="DnaJ_C"/>
    <property type="match status" value="1"/>
</dbReference>
<keyword evidence="1 6" id="KW-0479">Metal-binding</keyword>
<evidence type="ECO:0000256" key="5">
    <source>
        <dbReference type="ARBA" id="ARBA00023186"/>
    </source>
</evidence>
<keyword evidence="8" id="KW-0732">Signal</keyword>
<dbReference type="AlphaFoldDB" id="A0AAV5R3G9"/>
<keyword evidence="2" id="KW-0677">Repeat</keyword>
<dbReference type="InterPro" id="IPR044713">
    <property type="entry name" value="DNJA1/2-like"/>
</dbReference>
<keyword evidence="12" id="KW-1185">Reference proteome</keyword>
<evidence type="ECO:0000256" key="6">
    <source>
        <dbReference type="PROSITE-ProRule" id="PRU00546"/>
    </source>
</evidence>
<evidence type="ECO:0000313" key="12">
    <source>
        <dbReference type="Proteomes" id="UP001378960"/>
    </source>
</evidence>
<keyword evidence="3 6" id="KW-0863">Zinc-finger</keyword>
<evidence type="ECO:0000259" key="9">
    <source>
        <dbReference type="PROSITE" id="PS50076"/>
    </source>
</evidence>
<dbReference type="InterPro" id="IPR001623">
    <property type="entry name" value="DnaJ_domain"/>
</dbReference>
<dbReference type="SUPFAM" id="SSF46565">
    <property type="entry name" value="Chaperone J-domain"/>
    <property type="match status" value="1"/>
</dbReference>
<organism evidence="11 12">
    <name type="scientific">Pichia kluyveri</name>
    <name type="common">Yeast</name>
    <dbReference type="NCBI Taxonomy" id="36015"/>
    <lineage>
        <taxon>Eukaryota</taxon>
        <taxon>Fungi</taxon>
        <taxon>Dikarya</taxon>
        <taxon>Ascomycota</taxon>
        <taxon>Saccharomycotina</taxon>
        <taxon>Pichiomycetes</taxon>
        <taxon>Pichiales</taxon>
        <taxon>Pichiaceae</taxon>
        <taxon>Pichia</taxon>
    </lineage>
</organism>
<feature type="domain" description="J" evidence="9">
    <location>
        <begin position="23"/>
        <end position="88"/>
    </location>
</feature>
<dbReference type="Pfam" id="PF00684">
    <property type="entry name" value="DnaJ_CXXCXGXG"/>
    <property type="match status" value="1"/>
</dbReference>
<feature type="region of interest" description="Disordered" evidence="7">
    <location>
        <begin position="91"/>
        <end position="112"/>
    </location>
</feature>
<dbReference type="InterPro" id="IPR008971">
    <property type="entry name" value="HSP40/DnaJ_pept-bd"/>
</dbReference>
<dbReference type="PRINTS" id="PR00625">
    <property type="entry name" value="JDOMAIN"/>
</dbReference>
<dbReference type="PANTHER" id="PTHR43888">
    <property type="entry name" value="DNAJ-LIKE-2, ISOFORM A-RELATED"/>
    <property type="match status" value="1"/>
</dbReference>
<dbReference type="GO" id="GO:0051082">
    <property type="term" value="F:unfolded protein binding"/>
    <property type="evidence" value="ECO:0007669"/>
    <property type="project" value="InterPro"/>
</dbReference>
<dbReference type="InterPro" id="IPR036869">
    <property type="entry name" value="J_dom_sf"/>
</dbReference>
<keyword evidence="5" id="KW-0143">Chaperone</keyword>
<dbReference type="Pfam" id="PF00226">
    <property type="entry name" value="DnaJ"/>
    <property type="match status" value="1"/>
</dbReference>
<evidence type="ECO:0000259" key="10">
    <source>
        <dbReference type="PROSITE" id="PS51188"/>
    </source>
</evidence>
<accession>A0AAV5R3G9</accession>
<feature type="domain" description="CR-type" evidence="10">
    <location>
        <begin position="148"/>
        <end position="230"/>
    </location>
</feature>
<feature type="compositionally biased region" description="Gly residues" evidence="7">
    <location>
        <begin position="93"/>
        <end position="112"/>
    </location>
</feature>
<evidence type="ECO:0000256" key="4">
    <source>
        <dbReference type="ARBA" id="ARBA00022833"/>
    </source>
</evidence>
<evidence type="ECO:0000256" key="7">
    <source>
        <dbReference type="SAM" id="MobiDB-lite"/>
    </source>
</evidence>
<dbReference type="InterPro" id="IPR018253">
    <property type="entry name" value="DnaJ_domain_CS"/>
</dbReference>
<feature type="zinc finger region" description="CR-type" evidence="6">
    <location>
        <begin position="148"/>
        <end position="230"/>
    </location>
</feature>
<dbReference type="FunFam" id="2.10.230.10:FF:000002">
    <property type="entry name" value="Molecular chaperone DnaJ"/>
    <property type="match status" value="1"/>
</dbReference>
<reference evidence="11 12" key="1">
    <citation type="journal article" date="2023" name="Elife">
        <title>Identification of key yeast species and microbe-microbe interactions impacting larval growth of Drosophila in the wild.</title>
        <authorList>
            <person name="Mure A."/>
            <person name="Sugiura Y."/>
            <person name="Maeda R."/>
            <person name="Honda K."/>
            <person name="Sakurai N."/>
            <person name="Takahashi Y."/>
            <person name="Watada M."/>
            <person name="Katoh T."/>
            <person name="Gotoh A."/>
            <person name="Gotoh Y."/>
            <person name="Taniguchi I."/>
            <person name="Nakamura K."/>
            <person name="Hayashi T."/>
            <person name="Katayama T."/>
            <person name="Uemura T."/>
            <person name="Hattori Y."/>
        </authorList>
    </citation>
    <scope>NUCLEOTIDE SEQUENCE [LARGE SCALE GENOMIC DNA]</scope>
    <source>
        <strain evidence="11 12">PK-24</strain>
    </source>
</reference>
<evidence type="ECO:0000313" key="11">
    <source>
        <dbReference type="EMBL" id="GMM46004.1"/>
    </source>
</evidence>
<dbReference type="InterPro" id="IPR036410">
    <property type="entry name" value="HSP_DnaJ_Cys-rich_dom_sf"/>
</dbReference>
<sequence length="373" mass="41480">MRSAIALFFLFSTFLSVVLSESDYYKILGVDRNADEKEIKRAYRELSKKFHPDKNPGDEEAQNKYMDITNAYDVLMDSEKRSVYDRYGEDGIKGGAGNGGGQGRGGGGGFRHGGGDPFSSFFGFNQGPPRAQDVSSEIQVDLADFFNGKDIDFNISLRDNCDKCKGTGSSDGLKHPCDSCGGRGRVIQRFNMGNGMIQKIETTCPKCQGSGQVIKNKCKTCRGEGAYDQIKNFNLHVNPGTPRNHIEKFHGKGPTQPGIIAGDLNIILKESPNSNLGYRRSGNNLYRTEVLSLKEALFGDWERKIRFFDEYNPTITIKRNKFQSVSDGEIEVIKGKGMPILNGNDEYGNLYIEYVVIFPVANKKLLQSLHDEL</sequence>
<protein>
    <submittedName>
        <fullName evidence="11">Scj1 protein</fullName>
    </submittedName>
</protein>
<dbReference type="Gene3D" id="2.10.230.10">
    <property type="entry name" value="Heat shock protein DnaJ, cysteine-rich domain"/>
    <property type="match status" value="1"/>
</dbReference>
<evidence type="ECO:0000256" key="8">
    <source>
        <dbReference type="SAM" id="SignalP"/>
    </source>
</evidence>
<feature type="signal peptide" evidence="8">
    <location>
        <begin position="1"/>
        <end position="20"/>
    </location>
</feature>
<feature type="chain" id="PRO_5043394553" evidence="8">
    <location>
        <begin position="21"/>
        <end position="373"/>
    </location>
</feature>
<comment type="caution">
    <text evidence="11">The sequence shown here is derived from an EMBL/GenBank/DDBJ whole genome shotgun (WGS) entry which is preliminary data.</text>
</comment>
<dbReference type="Gene3D" id="1.10.287.110">
    <property type="entry name" value="DnaJ domain"/>
    <property type="match status" value="1"/>
</dbReference>
<evidence type="ECO:0000256" key="1">
    <source>
        <dbReference type="ARBA" id="ARBA00022723"/>
    </source>
</evidence>
<keyword evidence="4 6" id="KW-0862">Zinc</keyword>
<dbReference type="GO" id="GO:0006457">
    <property type="term" value="P:protein folding"/>
    <property type="evidence" value="ECO:0007669"/>
    <property type="project" value="InterPro"/>
</dbReference>
<dbReference type="InterPro" id="IPR002939">
    <property type="entry name" value="DnaJ_C"/>
</dbReference>
<dbReference type="Gene3D" id="2.60.260.20">
    <property type="entry name" value="Urease metallochaperone UreE, N-terminal domain"/>
    <property type="match status" value="2"/>
</dbReference>
<dbReference type="PROSITE" id="PS50076">
    <property type="entry name" value="DNAJ_2"/>
    <property type="match status" value="1"/>
</dbReference>